<protein>
    <submittedName>
        <fullName evidence="1">Uncharacterized protein</fullName>
    </submittedName>
</protein>
<gene>
    <name evidence="1" type="ORF">IM811_015141</name>
</gene>
<name>A0A8H7N865_BIOOC</name>
<dbReference type="EMBL" id="JADCTT010000006">
    <property type="protein sequence ID" value="KAF9750921.1"/>
    <property type="molecule type" value="Genomic_DNA"/>
</dbReference>
<comment type="caution">
    <text evidence="1">The sequence shown here is derived from an EMBL/GenBank/DDBJ whole genome shotgun (WGS) entry which is preliminary data.</text>
</comment>
<sequence>MDICPYGATDDDNEGHDPKWLQEACYRVPVADVQSNANWHTMTRAAASSKAGFDTLKEICQLDEEMTGQDQRFMLVMRGSTNGATTSPPSMGTVVANLSSQPTGMWESALGRWKLEMMFSSSHGQLYHTC</sequence>
<dbReference type="Proteomes" id="UP000616885">
    <property type="component" value="Unassembled WGS sequence"/>
</dbReference>
<reference evidence="1" key="1">
    <citation type="submission" date="2020-10" db="EMBL/GenBank/DDBJ databases">
        <title>High-Quality Genome Resource of Clonostachys rosea strain S41 by Oxford Nanopore Long-Read Sequencing.</title>
        <authorList>
            <person name="Wang H."/>
        </authorList>
    </citation>
    <scope>NUCLEOTIDE SEQUENCE</scope>
    <source>
        <strain evidence="1">S41</strain>
    </source>
</reference>
<dbReference type="AlphaFoldDB" id="A0A8H7N865"/>
<evidence type="ECO:0000313" key="1">
    <source>
        <dbReference type="EMBL" id="KAF9750921.1"/>
    </source>
</evidence>
<proteinExistence type="predicted"/>
<organism evidence="1 2">
    <name type="scientific">Bionectria ochroleuca</name>
    <name type="common">Gliocladium roseum</name>
    <dbReference type="NCBI Taxonomy" id="29856"/>
    <lineage>
        <taxon>Eukaryota</taxon>
        <taxon>Fungi</taxon>
        <taxon>Dikarya</taxon>
        <taxon>Ascomycota</taxon>
        <taxon>Pezizomycotina</taxon>
        <taxon>Sordariomycetes</taxon>
        <taxon>Hypocreomycetidae</taxon>
        <taxon>Hypocreales</taxon>
        <taxon>Bionectriaceae</taxon>
        <taxon>Clonostachys</taxon>
    </lineage>
</organism>
<evidence type="ECO:0000313" key="2">
    <source>
        <dbReference type="Proteomes" id="UP000616885"/>
    </source>
</evidence>
<accession>A0A8H7N865</accession>